<dbReference type="GO" id="GO:0003677">
    <property type="term" value="F:DNA binding"/>
    <property type="evidence" value="ECO:0007669"/>
    <property type="project" value="InterPro"/>
</dbReference>
<dbReference type="PROSITE" id="PS50943">
    <property type="entry name" value="HTH_CROC1"/>
    <property type="match status" value="1"/>
</dbReference>
<dbReference type="Pfam" id="PF01381">
    <property type="entry name" value="HTH_3"/>
    <property type="match status" value="1"/>
</dbReference>
<dbReference type="CDD" id="cd00093">
    <property type="entry name" value="HTH_XRE"/>
    <property type="match status" value="1"/>
</dbReference>
<dbReference type="RefSeq" id="WP_150668185.1">
    <property type="nucleotide sequence ID" value="NZ_CABPSB010000003.1"/>
</dbReference>
<evidence type="ECO:0000313" key="2">
    <source>
        <dbReference type="EMBL" id="VVD87422.1"/>
    </source>
</evidence>
<feature type="domain" description="HTH cro/C1-type" evidence="1">
    <location>
        <begin position="17"/>
        <end position="71"/>
    </location>
</feature>
<name>A0A5E4TJI8_9BURK</name>
<evidence type="ECO:0000313" key="3">
    <source>
        <dbReference type="Proteomes" id="UP000406256"/>
    </source>
</evidence>
<accession>A0A5E4TJI8</accession>
<dbReference type="InterPro" id="IPR010982">
    <property type="entry name" value="Lambda_DNA-bd_dom_sf"/>
</dbReference>
<dbReference type="InterPro" id="IPR001387">
    <property type="entry name" value="Cro/C1-type_HTH"/>
</dbReference>
<evidence type="ECO:0000259" key="1">
    <source>
        <dbReference type="PROSITE" id="PS50943"/>
    </source>
</evidence>
<dbReference type="Gene3D" id="1.10.260.40">
    <property type="entry name" value="lambda repressor-like DNA-binding domains"/>
    <property type="match status" value="1"/>
</dbReference>
<gene>
    <name evidence="2" type="ORF">PAN31108_01449</name>
</gene>
<dbReference type="OrthoDB" id="9803379at2"/>
<sequence length="80" mass="8877">MPPSIHHPRYQALQAHLKDLRKAAGLTQVELAERMSLGQSYLSKIERGERYIDVLLYLDWCRACGAEPDAAIKALEAAGA</sequence>
<dbReference type="AlphaFoldDB" id="A0A5E4TJI8"/>
<dbReference type="EMBL" id="CABPSB010000003">
    <property type="protein sequence ID" value="VVD87422.1"/>
    <property type="molecule type" value="Genomic_DNA"/>
</dbReference>
<reference evidence="2 3" key="1">
    <citation type="submission" date="2019-08" db="EMBL/GenBank/DDBJ databases">
        <authorList>
            <person name="Peeters C."/>
        </authorList>
    </citation>
    <scope>NUCLEOTIDE SEQUENCE [LARGE SCALE GENOMIC DNA]</scope>
    <source>
        <strain evidence="2 3">LMG 31108</strain>
    </source>
</reference>
<dbReference type="SMART" id="SM00530">
    <property type="entry name" value="HTH_XRE"/>
    <property type="match status" value="1"/>
</dbReference>
<dbReference type="SUPFAM" id="SSF47413">
    <property type="entry name" value="lambda repressor-like DNA-binding domains"/>
    <property type="match status" value="1"/>
</dbReference>
<dbReference type="Proteomes" id="UP000406256">
    <property type="component" value="Unassembled WGS sequence"/>
</dbReference>
<organism evidence="2 3">
    <name type="scientific">Pandoraea anhela</name>
    <dbReference type="NCBI Taxonomy" id="2508295"/>
    <lineage>
        <taxon>Bacteria</taxon>
        <taxon>Pseudomonadati</taxon>
        <taxon>Pseudomonadota</taxon>
        <taxon>Betaproteobacteria</taxon>
        <taxon>Burkholderiales</taxon>
        <taxon>Burkholderiaceae</taxon>
        <taxon>Pandoraea</taxon>
    </lineage>
</organism>
<protein>
    <submittedName>
        <fullName evidence="2">Transcriptional regulator</fullName>
    </submittedName>
</protein>
<proteinExistence type="predicted"/>
<keyword evidence="3" id="KW-1185">Reference proteome</keyword>